<comment type="caution">
    <text evidence="1">The sequence shown here is derived from an EMBL/GenBank/DDBJ whole genome shotgun (WGS) entry which is preliminary data.</text>
</comment>
<sequence length="46" mass="5621">MVCHRLILFYDDLKLGSLLKRDAKIQYKINVSKFIFLFLFLSYRLH</sequence>
<protein>
    <submittedName>
        <fullName evidence="1">Uncharacterized protein</fullName>
    </submittedName>
</protein>
<dbReference type="Proteomes" id="UP000070093">
    <property type="component" value="Unassembled WGS sequence"/>
</dbReference>
<name>A0A137T0R8_9BACT</name>
<organism evidence="1 2">
    <name type="scientific">Prevotella bivia</name>
    <dbReference type="NCBI Taxonomy" id="28125"/>
    <lineage>
        <taxon>Bacteria</taxon>
        <taxon>Pseudomonadati</taxon>
        <taxon>Bacteroidota</taxon>
        <taxon>Bacteroidia</taxon>
        <taxon>Bacteroidales</taxon>
        <taxon>Prevotellaceae</taxon>
        <taxon>Prevotella</taxon>
    </lineage>
</organism>
<evidence type="ECO:0000313" key="1">
    <source>
        <dbReference type="EMBL" id="KXO18260.1"/>
    </source>
</evidence>
<dbReference type="AlphaFoldDB" id="A0A137T0R8"/>
<proteinExistence type="predicted"/>
<accession>A0A137T0R8</accession>
<dbReference type="EMBL" id="LTAG01000013">
    <property type="protein sequence ID" value="KXO18260.1"/>
    <property type="molecule type" value="Genomic_DNA"/>
</dbReference>
<gene>
    <name evidence="1" type="ORF">HMPREF3202_00232</name>
</gene>
<evidence type="ECO:0000313" key="2">
    <source>
        <dbReference type="Proteomes" id="UP000070093"/>
    </source>
</evidence>
<reference evidence="1 2" key="1">
    <citation type="submission" date="2016-02" db="EMBL/GenBank/DDBJ databases">
        <authorList>
            <person name="Wen L."/>
            <person name="He K."/>
            <person name="Yang H."/>
        </authorList>
    </citation>
    <scope>NUCLEOTIDE SEQUENCE [LARGE SCALE GENOMIC DNA]</scope>
    <source>
        <strain evidence="1 2">GED7880</strain>
    </source>
</reference>